<accession>A0A2J6S681</accession>
<feature type="compositionally biased region" description="Low complexity" evidence="1">
    <location>
        <begin position="380"/>
        <end position="393"/>
    </location>
</feature>
<feature type="compositionally biased region" description="Low complexity" evidence="1">
    <location>
        <begin position="299"/>
        <end position="312"/>
    </location>
</feature>
<protein>
    <recommendedName>
        <fullName evidence="2">Srp40 C-terminal domain-containing protein</fullName>
    </recommendedName>
</protein>
<sequence>MSGNPNMQKIGKRKTPGGQKQPDWLFPSKDTAMATPKSQPEDQHNNKKDKQLAKDLLKRREAGDPPKSAPPAQLLKLVSSFLAEYEFTNAAQALETESKSNGTSADISEQIPSLDTIYTEWRNLKGQNNGISADTAAVKVKSASKKQKSANHKSDTSSSDESSDDSDIEMRDSLVPLIVRDSSSDASSVSSSSSDSESDGEDVPPAKGQSSKSKVNGLKRKAASSSESSSDSDSSSEEDKPKIKKLKTESSSASSGSDSSSEEDSSSDSSSNSSSAGKPTKKMKNLTMKGSSSEKETSSSDSNNDSDSSINSMALKTPLPDSDSDSSSDSSSTSSSSSDSSSESDSEPLKNDKKKKAKKPVIGSDTSATLSDGPKKLTLSDDSSSDSTSSSDLPRIAKSVELNGSSRENPAAQSKTAKGPIVGTKLSPPLPPDPAAKIPRGGVNKRFSRIPDNIQVDERLQSNAFVPYDYAQKAHEDLIVTKGKGFTKEKNKKKRGSYKGGYIDVEGKKGIKFED</sequence>
<dbReference type="PANTHER" id="PTHR23216">
    <property type="entry name" value="NUCLEOLAR AND COILED-BODY PHOSPHOPROTEIN 1"/>
    <property type="match status" value="1"/>
</dbReference>
<dbReference type="InterPro" id="IPR006594">
    <property type="entry name" value="LisH"/>
</dbReference>
<dbReference type="GO" id="GO:0005654">
    <property type="term" value="C:nucleoplasm"/>
    <property type="evidence" value="ECO:0007669"/>
    <property type="project" value="TreeGrafter"/>
</dbReference>
<evidence type="ECO:0000259" key="2">
    <source>
        <dbReference type="Pfam" id="PF05022"/>
    </source>
</evidence>
<feature type="compositionally biased region" description="Low complexity" evidence="1">
    <location>
        <begin position="184"/>
        <end position="195"/>
    </location>
</feature>
<evidence type="ECO:0000313" key="3">
    <source>
        <dbReference type="EMBL" id="PMD46272.1"/>
    </source>
</evidence>
<feature type="compositionally biased region" description="Basic residues" evidence="1">
    <location>
        <begin position="142"/>
        <end position="151"/>
    </location>
</feature>
<dbReference type="EMBL" id="KZ613939">
    <property type="protein sequence ID" value="PMD46272.1"/>
    <property type="molecule type" value="Genomic_DNA"/>
</dbReference>
<dbReference type="OrthoDB" id="5599646at2759"/>
<organism evidence="3 4">
    <name type="scientific">Hyaloscypha variabilis (strain UAMH 11265 / GT02V1 / F)</name>
    <name type="common">Meliniomyces variabilis</name>
    <dbReference type="NCBI Taxonomy" id="1149755"/>
    <lineage>
        <taxon>Eukaryota</taxon>
        <taxon>Fungi</taxon>
        <taxon>Dikarya</taxon>
        <taxon>Ascomycota</taxon>
        <taxon>Pezizomycotina</taxon>
        <taxon>Leotiomycetes</taxon>
        <taxon>Helotiales</taxon>
        <taxon>Hyaloscyphaceae</taxon>
        <taxon>Hyaloscypha</taxon>
        <taxon>Hyaloscypha variabilis</taxon>
    </lineage>
</organism>
<dbReference type="STRING" id="1149755.A0A2J6S681"/>
<dbReference type="AlphaFoldDB" id="A0A2J6S681"/>
<dbReference type="Proteomes" id="UP000235786">
    <property type="component" value="Unassembled WGS sequence"/>
</dbReference>
<evidence type="ECO:0000256" key="1">
    <source>
        <dbReference type="SAM" id="MobiDB-lite"/>
    </source>
</evidence>
<dbReference type="PANTHER" id="PTHR23216:SF1">
    <property type="entry name" value="NUCLEOLAR AND COILED-BODY PHOSPHOPROTEIN 1"/>
    <property type="match status" value="1"/>
</dbReference>
<gene>
    <name evidence="3" type="ORF">L207DRAFT_507190</name>
</gene>
<proteinExistence type="predicted"/>
<feature type="compositionally biased region" description="Polar residues" evidence="1">
    <location>
        <begin position="402"/>
        <end position="416"/>
    </location>
</feature>
<dbReference type="Pfam" id="PF05022">
    <property type="entry name" value="SRP40_C"/>
    <property type="match status" value="1"/>
</dbReference>
<feature type="compositionally biased region" description="Basic and acidic residues" evidence="1">
    <location>
        <begin position="39"/>
        <end position="64"/>
    </location>
</feature>
<feature type="compositionally biased region" description="Low complexity" evidence="1">
    <location>
        <begin position="224"/>
        <end position="233"/>
    </location>
</feature>
<feature type="region of interest" description="Disordered" evidence="1">
    <location>
        <begin position="1"/>
        <end position="72"/>
    </location>
</feature>
<keyword evidence="4" id="KW-1185">Reference proteome</keyword>
<dbReference type="InterPro" id="IPR007718">
    <property type="entry name" value="Srp40_C"/>
</dbReference>
<dbReference type="PROSITE" id="PS50896">
    <property type="entry name" value="LISH"/>
    <property type="match status" value="1"/>
</dbReference>
<evidence type="ECO:0000313" key="4">
    <source>
        <dbReference type="Proteomes" id="UP000235786"/>
    </source>
</evidence>
<feature type="domain" description="Srp40 C-terminal" evidence="2">
    <location>
        <begin position="446"/>
        <end position="513"/>
    </location>
</feature>
<dbReference type="GO" id="GO:0005730">
    <property type="term" value="C:nucleolus"/>
    <property type="evidence" value="ECO:0007669"/>
    <property type="project" value="InterPro"/>
</dbReference>
<name>A0A2J6S681_HYAVF</name>
<feature type="compositionally biased region" description="Low complexity" evidence="1">
    <location>
        <begin position="249"/>
        <end position="259"/>
    </location>
</feature>
<feature type="compositionally biased region" description="Low complexity" evidence="1">
    <location>
        <begin position="325"/>
        <end position="343"/>
    </location>
</feature>
<reference evidence="3 4" key="1">
    <citation type="submission" date="2016-04" db="EMBL/GenBank/DDBJ databases">
        <title>A degradative enzymes factory behind the ericoid mycorrhizal symbiosis.</title>
        <authorList>
            <consortium name="DOE Joint Genome Institute"/>
            <person name="Martino E."/>
            <person name="Morin E."/>
            <person name="Grelet G."/>
            <person name="Kuo A."/>
            <person name="Kohler A."/>
            <person name="Daghino S."/>
            <person name="Barry K."/>
            <person name="Choi C."/>
            <person name="Cichocki N."/>
            <person name="Clum A."/>
            <person name="Copeland A."/>
            <person name="Hainaut M."/>
            <person name="Haridas S."/>
            <person name="Labutti K."/>
            <person name="Lindquist E."/>
            <person name="Lipzen A."/>
            <person name="Khouja H.-R."/>
            <person name="Murat C."/>
            <person name="Ohm R."/>
            <person name="Olson A."/>
            <person name="Spatafora J."/>
            <person name="Veneault-Fourrey C."/>
            <person name="Henrissat B."/>
            <person name="Grigoriev I."/>
            <person name="Martin F."/>
            <person name="Perotto S."/>
        </authorList>
    </citation>
    <scope>NUCLEOTIDE SEQUENCE [LARGE SCALE GENOMIC DNA]</scope>
    <source>
        <strain evidence="3 4">F</strain>
    </source>
</reference>
<dbReference type="InterPro" id="IPR039191">
    <property type="entry name" value="Nopp140-like"/>
</dbReference>
<feature type="region of interest" description="Disordered" evidence="1">
    <location>
        <begin position="138"/>
        <end position="446"/>
    </location>
</feature>